<dbReference type="GO" id="GO:0016779">
    <property type="term" value="F:nucleotidyltransferase activity"/>
    <property type="evidence" value="ECO:0007669"/>
    <property type="project" value="UniProtKB-KW"/>
</dbReference>
<dbReference type="GO" id="GO:0005525">
    <property type="term" value="F:GTP binding"/>
    <property type="evidence" value="ECO:0007669"/>
    <property type="project" value="UniProtKB-KW"/>
</dbReference>
<keyword evidence="5" id="KW-0460">Magnesium</keyword>
<evidence type="ECO:0000313" key="12">
    <source>
        <dbReference type="Proteomes" id="UP000276029"/>
    </source>
</evidence>
<dbReference type="SUPFAM" id="SSF53448">
    <property type="entry name" value="Nucleotide-diphospho-sugar transferases"/>
    <property type="match status" value="1"/>
</dbReference>
<dbReference type="EMBL" id="AP018711">
    <property type="protein sequence ID" value="BBE35051.1"/>
    <property type="molecule type" value="Genomic_DNA"/>
</dbReference>
<evidence type="ECO:0000256" key="7">
    <source>
        <dbReference type="ARBA" id="ARBA00023150"/>
    </source>
</evidence>
<accession>A0AAD1G1W9</accession>
<evidence type="ECO:0000256" key="3">
    <source>
        <dbReference type="ARBA" id="ARBA00022723"/>
    </source>
</evidence>
<dbReference type="KEGG" id="smic:SmB9_27090"/>
<dbReference type="Pfam" id="PF12804">
    <property type="entry name" value="NTP_transf_3"/>
    <property type="match status" value="1"/>
</dbReference>
<dbReference type="RefSeq" id="WP_121048945.1">
    <property type="nucleotide sequence ID" value="NZ_AP018711.1"/>
</dbReference>
<dbReference type="AlphaFoldDB" id="A0AAD1G1W9"/>
<keyword evidence="2" id="KW-0808">Transferase</keyword>
<evidence type="ECO:0000256" key="6">
    <source>
        <dbReference type="ARBA" id="ARBA00023134"/>
    </source>
</evidence>
<evidence type="ECO:0000256" key="4">
    <source>
        <dbReference type="ARBA" id="ARBA00022741"/>
    </source>
</evidence>
<keyword evidence="7" id="KW-0501">Molybdenum cofactor biosynthesis</keyword>
<dbReference type="InterPro" id="IPR013482">
    <property type="entry name" value="Molybde_CF_guanTrfase"/>
</dbReference>
<evidence type="ECO:0000259" key="8">
    <source>
        <dbReference type="Pfam" id="PF12804"/>
    </source>
</evidence>
<evidence type="ECO:0000313" key="10">
    <source>
        <dbReference type="EMBL" id="RKS92031.1"/>
    </source>
</evidence>
<sequence length="166" mass="17062">MRILGAVLAGGESRRFGSDKAEAFLGGRRLIDHAAASIAPFCETVVIVGRKSGVPDRPAPGLGPLGGICGALTYGAEAGFEAVLTTACDVPDLPETLLSALAASPPAVAASLPVVGVWPTSLAGRLADYLESGSPRAMRAWCEAAGATMVAWPEPIRNINRPEDLR</sequence>
<dbReference type="InterPro" id="IPR029044">
    <property type="entry name" value="Nucleotide-diphossugar_trans"/>
</dbReference>
<reference evidence="9 11" key="1">
    <citation type="submission" date="2018-06" db="EMBL/GenBank/DDBJ databases">
        <title>Complete Genome Sequence of the Microcystin-Degrading Bacterium Sphingosinicella microcystinivorans Strain B-9.</title>
        <authorList>
            <person name="Jin H."/>
            <person name="Nishizawa T."/>
            <person name="Guo Y."/>
            <person name="Nishizawa A."/>
            <person name="Park H."/>
            <person name="Kato H."/>
            <person name="Tsuji K."/>
            <person name="Harada K."/>
        </authorList>
    </citation>
    <scope>NUCLEOTIDE SEQUENCE [LARGE SCALE GENOMIC DNA]</scope>
    <source>
        <strain evidence="9 11">B9</strain>
    </source>
</reference>
<dbReference type="InterPro" id="IPR025877">
    <property type="entry name" value="MobA-like_NTP_Trfase"/>
</dbReference>
<dbReference type="Proteomes" id="UP000276029">
    <property type="component" value="Unassembled WGS sequence"/>
</dbReference>
<dbReference type="EMBL" id="RBWX01000007">
    <property type="protein sequence ID" value="RKS92031.1"/>
    <property type="molecule type" value="Genomic_DNA"/>
</dbReference>
<dbReference type="GO" id="GO:0046872">
    <property type="term" value="F:metal ion binding"/>
    <property type="evidence" value="ECO:0007669"/>
    <property type="project" value="UniProtKB-KW"/>
</dbReference>
<keyword evidence="3" id="KW-0479">Metal-binding</keyword>
<dbReference type="PANTHER" id="PTHR19136">
    <property type="entry name" value="MOLYBDENUM COFACTOR GUANYLYLTRANSFERASE"/>
    <property type="match status" value="1"/>
</dbReference>
<protein>
    <submittedName>
        <fullName evidence="9">Molybdenum cofactor guanylyltransferase</fullName>
    </submittedName>
</protein>
<keyword evidence="9" id="KW-0548">Nucleotidyltransferase</keyword>
<proteinExistence type="predicted"/>
<dbReference type="GO" id="GO:0006777">
    <property type="term" value="P:Mo-molybdopterin cofactor biosynthetic process"/>
    <property type="evidence" value="ECO:0007669"/>
    <property type="project" value="UniProtKB-KW"/>
</dbReference>
<evidence type="ECO:0000256" key="1">
    <source>
        <dbReference type="ARBA" id="ARBA00022490"/>
    </source>
</evidence>
<keyword evidence="4" id="KW-0547">Nucleotide-binding</keyword>
<evidence type="ECO:0000256" key="2">
    <source>
        <dbReference type="ARBA" id="ARBA00022679"/>
    </source>
</evidence>
<keyword evidence="12" id="KW-1185">Reference proteome</keyword>
<evidence type="ECO:0000256" key="5">
    <source>
        <dbReference type="ARBA" id="ARBA00022842"/>
    </source>
</evidence>
<dbReference type="PANTHER" id="PTHR19136:SF81">
    <property type="entry name" value="MOLYBDENUM COFACTOR GUANYLYLTRANSFERASE"/>
    <property type="match status" value="1"/>
</dbReference>
<dbReference type="CDD" id="cd02503">
    <property type="entry name" value="MobA"/>
    <property type="match status" value="1"/>
</dbReference>
<evidence type="ECO:0000313" key="9">
    <source>
        <dbReference type="EMBL" id="BBE35051.1"/>
    </source>
</evidence>
<name>A0AAD1G1W9_SPHMI</name>
<dbReference type="Gene3D" id="3.90.550.10">
    <property type="entry name" value="Spore Coat Polysaccharide Biosynthesis Protein SpsA, Chain A"/>
    <property type="match status" value="1"/>
</dbReference>
<dbReference type="Proteomes" id="UP000275727">
    <property type="component" value="Chromosome"/>
</dbReference>
<keyword evidence="6" id="KW-0342">GTP-binding</keyword>
<feature type="domain" description="MobA-like NTP transferase" evidence="8">
    <location>
        <begin position="5"/>
        <end position="138"/>
    </location>
</feature>
<keyword evidence="1" id="KW-0963">Cytoplasm</keyword>
<organism evidence="9 11">
    <name type="scientific">Sphingosinicella microcystinivorans</name>
    <dbReference type="NCBI Taxonomy" id="335406"/>
    <lineage>
        <taxon>Bacteria</taxon>
        <taxon>Pseudomonadati</taxon>
        <taxon>Pseudomonadota</taxon>
        <taxon>Alphaproteobacteria</taxon>
        <taxon>Sphingomonadales</taxon>
        <taxon>Sphingosinicellaceae</taxon>
        <taxon>Sphingosinicella</taxon>
    </lineage>
</organism>
<reference evidence="10 12" key="2">
    <citation type="submission" date="2018-10" db="EMBL/GenBank/DDBJ databases">
        <title>Genomic Encyclopedia of Type Strains, Phase IV (KMG-IV): sequencing the most valuable type-strain genomes for metagenomic binning, comparative biology and taxonomic classification.</title>
        <authorList>
            <person name="Goeker M."/>
        </authorList>
    </citation>
    <scope>NUCLEOTIDE SEQUENCE [LARGE SCALE GENOMIC DNA]</scope>
    <source>
        <strain evidence="10 12">DSM 19791</strain>
    </source>
</reference>
<evidence type="ECO:0000313" key="11">
    <source>
        <dbReference type="Proteomes" id="UP000275727"/>
    </source>
</evidence>
<gene>
    <name evidence="9" type="primary">mobA</name>
    <name evidence="10" type="ORF">DFR51_1607</name>
    <name evidence="9" type="ORF">SmB9_27090</name>
</gene>